<feature type="compositionally biased region" description="Basic and acidic residues" evidence="1">
    <location>
        <begin position="203"/>
        <end position="221"/>
    </location>
</feature>
<protein>
    <submittedName>
        <fullName evidence="2">Uncharacterized protein</fullName>
    </submittedName>
</protein>
<accession>A0A067PKB2</accession>
<feature type="region of interest" description="Disordered" evidence="1">
    <location>
        <begin position="1"/>
        <end position="84"/>
    </location>
</feature>
<sequence length="250" mass="27414">MARRPTSSAGRPFTADAFRPNTARPSTSTAQGGFYDHDPQYTYSHDDYIEEDEDEESEEEDVFAYLPPSTAEQQEQQHQDTVAEGEDARVAAAEELQHNMQLQLDSAQQAHDPPPLVYDVTVPPSSFDPYSPRYHPVDPADVFPPPPIHSIPVESPPSTDSHHTDDPYRLRRVNHVSTPSTAASLPPRPSLSSREVHVALPSGDEKMIVDEERGDTSKSKEATGSLAETASLSISPSLLDDESRDGGSIK</sequence>
<dbReference type="EMBL" id="KL197754">
    <property type="protein sequence ID" value="KDQ50891.1"/>
    <property type="molecule type" value="Genomic_DNA"/>
</dbReference>
<evidence type="ECO:0000313" key="2">
    <source>
        <dbReference type="EMBL" id="KDQ50891.1"/>
    </source>
</evidence>
<dbReference type="HOGENOM" id="CLU_1099115_0_0_1"/>
<organism evidence="2 3">
    <name type="scientific">Jaapia argillacea MUCL 33604</name>
    <dbReference type="NCBI Taxonomy" id="933084"/>
    <lineage>
        <taxon>Eukaryota</taxon>
        <taxon>Fungi</taxon>
        <taxon>Dikarya</taxon>
        <taxon>Basidiomycota</taxon>
        <taxon>Agaricomycotina</taxon>
        <taxon>Agaricomycetes</taxon>
        <taxon>Agaricomycetidae</taxon>
        <taxon>Jaapiales</taxon>
        <taxon>Jaapiaceae</taxon>
        <taxon>Jaapia</taxon>
    </lineage>
</organism>
<feature type="compositionally biased region" description="Acidic residues" evidence="1">
    <location>
        <begin position="48"/>
        <end position="62"/>
    </location>
</feature>
<evidence type="ECO:0000313" key="3">
    <source>
        <dbReference type="Proteomes" id="UP000027265"/>
    </source>
</evidence>
<evidence type="ECO:0000256" key="1">
    <source>
        <dbReference type="SAM" id="MobiDB-lite"/>
    </source>
</evidence>
<dbReference type="AlphaFoldDB" id="A0A067PKB2"/>
<proteinExistence type="predicted"/>
<feature type="region of interest" description="Disordered" evidence="1">
    <location>
        <begin position="103"/>
        <end position="250"/>
    </location>
</feature>
<reference evidence="3" key="1">
    <citation type="journal article" date="2014" name="Proc. Natl. Acad. Sci. U.S.A.">
        <title>Extensive sampling of basidiomycete genomes demonstrates inadequacy of the white-rot/brown-rot paradigm for wood decay fungi.</title>
        <authorList>
            <person name="Riley R."/>
            <person name="Salamov A.A."/>
            <person name="Brown D.W."/>
            <person name="Nagy L.G."/>
            <person name="Floudas D."/>
            <person name="Held B.W."/>
            <person name="Levasseur A."/>
            <person name="Lombard V."/>
            <person name="Morin E."/>
            <person name="Otillar R."/>
            <person name="Lindquist E.A."/>
            <person name="Sun H."/>
            <person name="LaButti K.M."/>
            <person name="Schmutz J."/>
            <person name="Jabbour D."/>
            <person name="Luo H."/>
            <person name="Baker S.E."/>
            <person name="Pisabarro A.G."/>
            <person name="Walton J.D."/>
            <person name="Blanchette R.A."/>
            <person name="Henrissat B."/>
            <person name="Martin F."/>
            <person name="Cullen D."/>
            <person name="Hibbett D.S."/>
            <person name="Grigoriev I.V."/>
        </authorList>
    </citation>
    <scope>NUCLEOTIDE SEQUENCE [LARGE SCALE GENOMIC DNA]</scope>
    <source>
        <strain evidence="3">MUCL 33604</strain>
    </source>
</reference>
<feature type="compositionally biased region" description="Polar residues" evidence="1">
    <location>
        <begin position="70"/>
        <end position="80"/>
    </location>
</feature>
<name>A0A067PKB2_9AGAM</name>
<feature type="compositionally biased region" description="Polar residues" evidence="1">
    <location>
        <begin position="226"/>
        <end position="236"/>
    </location>
</feature>
<feature type="compositionally biased region" description="Basic and acidic residues" evidence="1">
    <location>
        <begin position="35"/>
        <end position="47"/>
    </location>
</feature>
<keyword evidence="3" id="KW-1185">Reference proteome</keyword>
<gene>
    <name evidence="2" type="ORF">JAAARDRAFT_546310</name>
</gene>
<dbReference type="OrthoDB" id="2677274at2759"/>
<dbReference type="InParanoid" id="A0A067PKB2"/>
<feature type="compositionally biased region" description="Low complexity" evidence="1">
    <location>
        <begin position="177"/>
        <end position="193"/>
    </location>
</feature>
<dbReference type="Proteomes" id="UP000027265">
    <property type="component" value="Unassembled WGS sequence"/>
</dbReference>
<feature type="compositionally biased region" description="Basic and acidic residues" evidence="1">
    <location>
        <begin position="160"/>
        <end position="169"/>
    </location>
</feature>